<reference evidence="1 2" key="1">
    <citation type="submission" date="2018-03" db="EMBL/GenBank/DDBJ databases">
        <title>Whole genome sequencing of Histamine producing bacteria.</title>
        <authorList>
            <person name="Butler K."/>
        </authorList>
    </citation>
    <scope>NUCLEOTIDE SEQUENCE [LARGE SCALE GENOMIC DNA]</scope>
    <source>
        <strain evidence="1 2">DSM 16190</strain>
    </source>
</reference>
<dbReference type="EMBL" id="PYMC01000003">
    <property type="protein sequence ID" value="PSW06182.1"/>
    <property type="molecule type" value="Genomic_DNA"/>
</dbReference>
<evidence type="ECO:0000313" key="1">
    <source>
        <dbReference type="EMBL" id="PSW06182.1"/>
    </source>
</evidence>
<gene>
    <name evidence="1" type="ORF">C9I89_06650</name>
</gene>
<dbReference type="Proteomes" id="UP000240904">
    <property type="component" value="Unassembled WGS sequence"/>
</dbReference>
<accession>A0A2T3N1K0</accession>
<dbReference type="RefSeq" id="WP_107282562.1">
    <property type="nucleotide sequence ID" value="NZ_PYMC01000003.1"/>
</dbReference>
<name>A0A2T3N1K0_9GAMM</name>
<evidence type="ECO:0000313" key="2">
    <source>
        <dbReference type="Proteomes" id="UP000240904"/>
    </source>
</evidence>
<organism evidence="1 2">
    <name type="scientific">Photobacterium lipolyticum</name>
    <dbReference type="NCBI Taxonomy" id="266810"/>
    <lineage>
        <taxon>Bacteria</taxon>
        <taxon>Pseudomonadati</taxon>
        <taxon>Pseudomonadota</taxon>
        <taxon>Gammaproteobacteria</taxon>
        <taxon>Vibrionales</taxon>
        <taxon>Vibrionaceae</taxon>
        <taxon>Photobacterium</taxon>
    </lineage>
</organism>
<dbReference type="AlphaFoldDB" id="A0A2T3N1K0"/>
<proteinExistence type="predicted"/>
<keyword evidence="2" id="KW-1185">Reference proteome</keyword>
<comment type="caution">
    <text evidence="1">The sequence shown here is derived from an EMBL/GenBank/DDBJ whole genome shotgun (WGS) entry which is preliminary data.</text>
</comment>
<protein>
    <submittedName>
        <fullName evidence="1">Uncharacterized protein</fullName>
    </submittedName>
</protein>
<sequence>MAEVEYRLTHAITLNQILPAGAGVAVGLPADFPNAEGLYLILNQNGMQENRFMGISNDIRDRFAGRQGACYELGFEQAVLNGIYAFVGTMRYRDNGAVGWNNAPGYVAGNLQITLDGHNYDLEHILIKAAQHIWPYGTISNTQKTGALINAGAYPINIDISWNNAGVGAVQNQNIVIPIAGQLA</sequence>